<sequence length="172" mass="19273">MEPSDMDTLISTINAIVNASLDKLTIHAAAECDDHLAQVWDMIEVFYEVQDTHIDPALSSLLETANALPVECSQLHCETSVKLADIKVILDRIDSRITQANRSRDIMMDKCIKSLDKEEARFAHAQKVLMARLCKKLRGIQQANGQARQDQSRNETMLTSLISASRIPVDPR</sequence>
<proteinExistence type="predicted"/>
<dbReference type="AlphaFoldDB" id="A0A177WGN0"/>
<protein>
    <submittedName>
        <fullName evidence="1">Uncharacterized protein</fullName>
    </submittedName>
</protein>
<gene>
    <name evidence="1" type="ORF">BDEG_23142</name>
</gene>
<reference evidence="1 2" key="1">
    <citation type="submission" date="2006-10" db="EMBL/GenBank/DDBJ databases">
        <title>The Genome Sequence of Batrachochytrium dendrobatidis JEL423.</title>
        <authorList>
            <consortium name="The Broad Institute Genome Sequencing Platform"/>
            <person name="Birren B."/>
            <person name="Lander E."/>
            <person name="Galagan J."/>
            <person name="Cuomo C."/>
            <person name="Devon K."/>
            <person name="Jaffe D."/>
            <person name="Butler J."/>
            <person name="Alvarez P."/>
            <person name="Gnerre S."/>
            <person name="Grabherr M."/>
            <person name="Kleber M."/>
            <person name="Mauceli E."/>
            <person name="Brockman W."/>
            <person name="Young S."/>
            <person name="LaButti K."/>
            <person name="Sykes S."/>
            <person name="DeCaprio D."/>
            <person name="Crawford M."/>
            <person name="Koehrsen M."/>
            <person name="Engels R."/>
            <person name="Montgomery P."/>
            <person name="Pearson M."/>
            <person name="Howarth C."/>
            <person name="Larson L."/>
            <person name="White J."/>
            <person name="O'Leary S."/>
            <person name="Kodira C."/>
            <person name="Zeng Q."/>
            <person name="Yandava C."/>
            <person name="Alvarado L."/>
            <person name="Longcore J."/>
            <person name="James T."/>
        </authorList>
    </citation>
    <scope>NUCLEOTIDE SEQUENCE [LARGE SCALE GENOMIC DNA]</scope>
    <source>
        <strain evidence="1 2">JEL423</strain>
    </source>
</reference>
<dbReference type="VEuPathDB" id="FungiDB:BDEG_23142"/>
<evidence type="ECO:0000313" key="2">
    <source>
        <dbReference type="Proteomes" id="UP000077115"/>
    </source>
</evidence>
<evidence type="ECO:0000313" key="1">
    <source>
        <dbReference type="EMBL" id="OAJ39279.1"/>
    </source>
</evidence>
<organism evidence="1 2">
    <name type="scientific">Batrachochytrium dendrobatidis (strain JEL423)</name>
    <dbReference type="NCBI Taxonomy" id="403673"/>
    <lineage>
        <taxon>Eukaryota</taxon>
        <taxon>Fungi</taxon>
        <taxon>Fungi incertae sedis</taxon>
        <taxon>Chytridiomycota</taxon>
        <taxon>Chytridiomycota incertae sedis</taxon>
        <taxon>Chytridiomycetes</taxon>
        <taxon>Rhizophydiales</taxon>
        <taxon>Rhizophydiales incertae sedis</taxon>
        <taxon>Batrachochytrium</taxon>
    </lineage>
</organism>
<dbReference type="EMBL" id="DS022302">
    <property type="protein sequence ID" value="OAJ39279.1"/>
    <property type="molecule type" value="Genomic_DNA"/>
</dbReference>
<name>A0A177WGN0_BATDL</name>
<reference evidence="1 2" key="2">
    <citation type="submission" date="2016-05" db="EMBL/GenBank/DDBJ databases">
        <title>Lineage-specific infection strategies underlie the spectrum of fungal disease in amphibians.</title>
        <authorList>
            <person name="Cuomo C.A."/>
            <person name="Farrer R.A."/>
            <person name="James T."/>
            <person name="Longcore J."/>
            <person name="Birren B."/>
        </authorList>
    </citation>
    <scope>NUCLEOTIDE SEQUENCE [LARGE SCALE GENOMIC DNA]</scope>
    <source>
        <strain evidence="1 2">JEL423</strain>
    </source>
</reference>
<dbReference type="Proteomes" id="UP000077115">
    <property type="component" value="Unassembled WGS sequence"/>
</dbReference>
<accession>A0A177WGN0</accession>